<dbReference type="NCBIfam" id="TIGR01589">
    <property type="entry name" value="A_thal_3526"/>
    <property type="match status" value="1"/>
</dbReference>
<feature type="compositionally biased region" description="Basic and acidic residues" evidence="1">
    <location>
        <begin position="103"/>
        <end position="128"/>
    </location>
</feature>
<reference evidence="2 3" key="1">
    <citation type="submission" date="2018-06" db="EMBL/GenBank/DDBJ databases">
        <title>WGS assembly of Brassica rapa FPsc.</title>
        <authorList>
            <person name="Bowman J."/>
            <person name="Kohchi T."/>
            <person name="Yamato K."/>
            <person name="Jenkins J."/>
            <person name="Shu S."/>
            <person name="Ishizaki K."/>
            <person name="Yamaoka S."/>
            <person name="Nishihama R."/>
            <person name="Nakamura Y."/>
            <person name="Berger F."/>
            <person name="Adam C."/>
            <person name="Aki S."/>
            <person name="Althoff F."/>
            <person name="Araki T."/>
            <person name="Arteaga-Vazquez M."/>
            <person name="Balasubrmanian S."/>
            <person name="Bauer D."/>
            <person name="Boehm C."/>
            <person name="Briginshaw L."/>
            <person name="Caballero-Perez J."/>
            <person name="Catarino B."/>
            <person name="Chen F."/>
            <person name="Chiyoda S."/>
            <person name="Chovatia M."/>
            <person name="Davies K."/>
            <person name="Delmans M."/>
            <person name="Demura T."/>
            <person name="Dierschke T."/>
            <person name="Dolan L."/>
            <person name="Dorantes-Acosta A."/>
            <person name="Eklund D."/>
            <person name="Florent S."/>
            <person name="Flores-Sandoval E."/>
            <person name="Fujiyama A."/>
            <person name="Fukuzawa H."/>
            <person name="Galik B."/>
            <person name="Grimanelli D."/>
            <person name="Grimwood J."/>
            <person name="Grossniklaus U."/>
            <person name="Hamada T."/>
            <person name="Haseloff J."/>
            <person name="Hetherington A."/>
            <person name="Higo A."/>
            <person name="Hirakawa Y."/>
            <person name="Hundley H."/>
            <person name="Ikeda Y."/>
            <person name="Inoue K."/>
            <person name="Inoue S."/>
            <person name="Ishida S."/>
            <person name="Jia Q."/>
            <person name="Kakita M."/>
            <person name="Kanazawa T."/>
            <person name="Kawai Y."/>
            <person name="Kawashima T."/>
            <person name="Kennedy M."/>
            <person name="Kinose K."/>
            <person name="Kinoshita T."/>
            <person name="Kohara Y."/>
            <person name="Koide E."/>
            <person name="Komatsu K."/>
            <person name="Kopischke S."/>
            <person name="Kubo M."/>
            <person name="Kyozuka J."/>
            <person name="Lagercrantz U."/>
            <person name="Lin S."/>
            <person name="Lindquist E."/>
            <person name="Lipzen A."/>
            <person name="Lu C."/>
            <person name="Luna E."/>
            <person name="Martienssen R."/>
            <person name="Minamino N."/>
            <person name="Mizutani M."/>
            <person name="Mizutani M."/>
            <person name="Mochizuki N."/>
            <person name="Monte I."/>
            <person name="Mosher R."/>
            <person name="Nagasaki H."/>
            <person name="Nakagami H."/>
            <person name="Naramoto S."/>
            <person name="Nishitani K."/>
            <person name="Ohtani M."/>
            <person name="Okamoto T."/>
            <person name="Okumura M."/>
            <person name="Phillips J."/>
            <person name="Pollak B."/>
            <person name="Reinders A."/>
            <person name="Roevekamp M."/>
            <person name="Sano R."/>
            <person name="Sawa S."/>
            <person name="Schmid M."/>
            <person name="Shirakawa M."/>
            <person name="Solano R."/>
            <person name="Spunde A."/>
            <person name="Suetsugu N."/>
            <person name="Sugano S."/>
            <person name="Sugiyama A."/>
            <person name="Sun R."/>
            <person name="Suzuki Y."/>
            <person name="Takenaka M."/>
            <person name="Takezawa D."/>
            <person name="Tomogane H."/>
            <person name="Tsuzuki M."/>
            <person name="Ueda T."/>
            <person name="Umeda M."/>
            <person name="Ward J."/>
            <person name="Watanabe Y."/>
            <person name="Yazaki K."/>
            <person name="Yokoyama R."/>
            <person name="Yoshitake Y."/>
            <person name="Yotsui I."/>
            <person name="Zachgo S."/>
            <person name="Schmutz J."/>
        </authorList>
    </citation>
    <scope>NUCLEOTIDE SEQUENCE [LARGE SCALE GENOMIC DNA]</scope>
    <source>
        <strain evidence="3">cv. B-3</strain>
    </source>
</reference>
<evidence type="ECO:0000313" key="2">
    <source>
        <dbReference type="EMBL" id="RID60395.1"/>
    </source>
</evidence>
<name>A0A397Z4A6_BRACM</name>
<evidence type="ECO:0000256" key="1">
    <source>
        <dbReference type="SAM" id="MobiDB-lite"/>
    </source>
</evidence>
<gene>
    <name evidence="2" type="ORF">BRARA_F03554</name>
</gene>
<accession>A0A397Z4A6</accession>
<feature type="region of interest" description="Disordered" evidence="1">
    <location>
        <begin position="91"/>
        <end position="179"/>
    </location>
</feature>
<dbReference type="Pfam" id="PF09713">
    <property type="entry name" value="A_thal_3526"/>
    <property type="match status" value="1"/>
</dbReference>
<protein>
    <submittedName>
        <fullName evidence="2">Uncharacterized protein</fullName>
    </submittedName>
</protein>
<sequence length="179" mass="20177">MVNLPGGCTNGKQFSNYVNERVRECIQRYMSKEETARHLRDRYQIAYGCTEIAWGNIERWNPEFFRTYFENGAPNATALAKLAKETALAQLKEETGSYSPPKGESDKAPRLCSDTRAREQEQQVRESARSQVPEDAAYAHDGNPIAFVEQSSSKAGQSQALEKQTLQASHQQQPVYPSK</sequence>
<dbReference type="Proteomes" id="UP000264353">
    <property type="component" value="Chromosome A6"/>
</dbReference>
<dbReference type="AlphaFoldDB" id="A0A397Z4A6"/>
<evidence type="ECO:0000313" key="3">
    <source>
        <dbReference type="Proteomes" id="UP000264353"/>
    </source>
</evidence>
<proteinExistence type="predicted"/>
<feature type="compositionally biased region" description="Polar residues" evidence="1">
    <location>
        <begin position="149"/>
        <end position="179"/>
    </location>
</feature>
<dbReference type="EMBL" id="CM010633">
    <property type="protein sequence ID" value="RID60395.1"/>
    <property type="molecule type" value="Genomic_DNA"/>
</dbReference>
<dbReference type="InterPro" id="IPR006476">
    <property type="entry name" value="CHP01589_pln"/>
</dbReference>
<organism evidence="2 3">
    <name type="scientific">Brassica campestris</name>
    <name type="common">Field mustard</name>
    <dbReference type="NCBI Taxonomy" id="3711"/>
    <lineage>
        <taxon>Eukaryota</taxon>
        <taxon>Viridiplantae</taxon>
        <taxon>Streptophyta</taxon>
        <taxon>Embryophyta</taxon>
        <taxon>Tracheophyta</taxon>
        <taxon>Spermatophyta</taxon>
        <taxon>Magnoliopsida</taxon>
        <taxon>eudicotyledons</taxon>
        <taxon>Gunneridae</taxon>
        <taxon>Pentapetalae</taxon>
        <taxon>rosids</taxon>
        <taxon>malvids</taxon>
        <taxon>Brassicales</taxon>
        <taxon>Brassicaceae</taxon>
        <taxon>Brassiceae</taxon>
        <taxon>Brassica</taxon>
    </lineage>
</organism>